<evidence type="ECO:0000313" key="1">
    <source>
        <dbReference type="EMBL" id="QZE15481.1"/>
    </source>
</evidence>
<organism evidence="1 2">
    <name type="scientific">Halosquirtibacter laminarini</name>
    <dbReference type="NCBI Taxonomy" id="3374600"/>
    <lineage>
        <taxon>Bacteria</taxon>
        <taxon>Pseudomonadati</taxon>
        <taxon>Bacteroidota</taxon>
        <taxon>Bacteroidia</taxon>
        <taxon>Marinilabiliales</taxon>
        <taxon>Prolixibacteraceae</taxon>
        <taxon>Halosquirtibacter</taxon>
    </lineage>
</organism>
<keyword evidence="2" id="KW-1185">Reference proteome</keyword>
<dbReference type="Proteomes" id="UP000826212">
    <property type="component" value="Chromosome"/>
</dbReference>
<sequence>MKRVKNILIVVSVFSIISFLMMGCTNSQKSDNNKMLEEAKKIQEVTIQEYNIMIAPDLSNRINDEIHPKPVDDRAIIHEVFQMIPTVLTSNNRTTGQKDLFSFMFVNSGLISQTGMDVDSLRIDFSSFVNPESGTDNQKNRIEYIKNRNPERSLKKDVVAINNRIEKLYSFAQSHSGGADIWSFLNSEIDPTILKTQTKRNEVFGGVIQNIVCKNVMILLTDGYLESGLSRGQSQGEGKNMSYDLTQSRIRDFRNAFKHSKMNDLRAFYKKEGYGIVALKNSALKDLHLLVMEMDDRSQTKTGNATVFPTDAEIINLFWTDWLKRSGVATYELHHVVPSKSKAQKIIRNFLEV</sequence>
<reference evidence="1" key="1">
    <citation type="submission" date="2021-08" db="EMBL/GenBank/DDBJ databases">
        <title>Novel anaerobic bacterium isolated from sea squirt in East Sea, Republic of Korea.</title>
        <authorList>
            <person name="Nguyen T.H."/>
            <person name="Li Z."/>
            <person name="Lee Y.-J."/>
            <person name="Ko J."/>
            <person name="Kim S.-G."/>
        </authorList>
    </citation>
    <scope>NUCLEOTIDE SEQUENCE</scope>
    <source>
        <strain evidence="1">KCTC 25031</strain>
    </source>
</reference>
<name>A0AC61NM95_9BACT</name>
<evidence type="ECO:0000313" key="2">
    <source>
        <dbReference type="Proteomes" id="UP000826212"/>
    </source>
</evidence>
<accession>A0AC61NM95</accession>
<dbReference type="EMBL" id="CP081303">
    <property type="protein sequence ID" value="QZE15481.1"/>
    <property type="molecule type" value="Genomic_DNA"/>
</dbReference>
<protein>
    <submittedName>
        <fullName evidence="1">Uncharacterized protein</fullName>
    </submittedName>
</protein>
<proteinExistence type="predicted"/>
<gene>
    <name evidence="1" type="ORF">K4L44_06525</name>
</gene>